<name>A0A0A9C9H3_ARUDO</name>
<protein>
    <submittedName>
        <fullName evidence="1">Uncharacterized protein</fullName>
    </submittedName>
</protein>
<reference evidence="1" key="2">
    <citation type="journal article" date="2015" name="Data Brief">
        <title>Shoot transcriptome of the giant reed, Arundo donax.</title>
        <authorList>
            <person name="Barrero R.A."/>
            <person name="Guerrero F.D."/>
            <person name="Moolhuijzen P."/>
            <person name="Goolsby J.A."/>
            <person name="Tidwell J."/>
            <person name="Bellgard S.E."/>
            <person name="Bellgard M.I."/>
        </authorList>
    </citation>
    <scope>NUCLEOTIDE SEQUENCE</scope>
    <source>
        <tissue evidence="1">Shoot tissue taken approximately 20 cm above the soil surface</tissue>
    </source>
</reference>
<sequence length="54" mass="6711">MFDLFIESLHAFKRNTYPCCFTYTDILREHICKFYQEDVFHHLVAWLFIFMLLC</sequence>
<reference evidence="1" key="1">
    <citation type="submission" date="2014-09" db="EMBL/GenBank/DDBJ databases">
        <authorList>
            <person name="Magalhaes I.L.F."/>
            <person name="Oliveira U."/>
            <person name="Santos F.R."/>
            <person name="Vidigal T.H.D.A."/>
            <person name="Brescovit A.D."/>
            <person name="Santos A.J."/>
        </authorList>
    </citation>
    <scope>NUCLEOTIDE SEQUENCE</scope>
    <source>
        <tissue evidence="1">Shoot tissue taken approximately 20 cm above the soil surface</tissue>
    </source>
</reference>
<organism evidence="1">
    <name type="scientific">Arundo donax</name>
    <name type="common">Giant reed</name>
    <name type="synonym">Donax arundinaceus</name>
    <dbReference type="NCBI Taxonomy" id="35708"/>
    <lineage>
        <taxon>Eukaryota</taxon>
        <taxon>Viridiplantae</taxon>
        <taxon>Streptophyta</taxon>
        <taxon>Embryophyta</taxon>
        <taxon>Tracheophyta</taxon>
        <taxon>Spermatophyta</taxon>
        <taxon>Magnoliopsida</taxon>
        <taxon>Liliopsida</taxon>
        <taxon>Poales</taxon>
        <taxon>Poaceae</taxon>
        <taxon>PACMAD clade</taxon>
        <taxon>Arundinoideae</taxon>
        <taxon>Arundineae</taxon>
        <taxon>Arundo</taxon>
    </lineage>
</organism>
<accession>A0A0A9C9H3</accession>
<dbReference type="AlphaFoldDB" id="A0A0A9C9H3"/>
<dbReference type="EMBL" id="GBRH01229763">
    <property type="protein sequence ID" value="JAD68132.1"/>
    <property type="molecule type" value="Transcribed_RNA"/>
</dbReference>
<evidence type="ECO:0000313" key="1">
    <source>
        <dbReference type="EMBL" id="JAD68132.1"/>
    </source>
</evidence>
<proteinExistence type="predicted"/>